<dbReference type="Gene3D" id="3.30.70.270">
    <property type="match status" value="1"/>
</dbReference>
<gene>
    <name evidence="2" type="ORF">C8E87_1065</name>
</gene>
<dbReference type="PROSITE" id="PS50887">
    <property type="entry name" value="GGDEF"/>
    <property type="match status" value="1"/>
</dbReference>
<evidence type="ECO:0000313" key="3">
    <source>
        <dbReference type="Proteomes" id="UP000294901"/>
    </source>
</evidence>
<dbReference type="InterPro" id="IPR052155">
    <property type="entry name" value="Biofilm_reg_signaling"/>
</dbReference>
<dbReference type="CDD" id="cd01949">
    <property type="entry name" value="GGDEF"/>
    <property type="match status" value="1"/>
</dbReference>
<accession>A0A4V3C7G4</accession>
<dbReference type="RefSeq" id="WP_133872065.1">
    <property type="nucleotide sequence ID" value="NZ_BOMD01000055.1"/>
</dbReference>
<dbReference type="Proteomes" id="UP000294901">
    <property type="component" value="Unassembled WGS sequence"/>
</dbReference>
<keyword evidence="3" id="KW-1185">Reference proteome</keyword>
<feature type="domain" description="GGDEF" evidence="1">
    <location>
        <begin position="189"/>
        <end position="316"/>
    </location>
</feature>
<dbReference type="AlphaFoldDB" id="A0A4V3C7G4"/>
<dbReference type="PANTHER" id="PTHR44757">
    <property type="entry name" value="DIGUANYLATE CYCLASE DGCP"/>
    <property type="match status" value="1"/>
</dbReference>
<dbReference type="SMART" id="SM00267">
    <property type="entry name" value="GGDEF"/>
    <property type="match status" value="1"/>
</dbReference>
<dbReference type="InterPro" id="IPR043128">
    <property type="entry name" value="Rev_trsase/Diguanyl_cyclase"/>
</dbReference>
<name>A0A4V3C7G4_9ACTN</name>
<evidence type="ECO:0000313" key="2">
    <source>
        <dbReference type="EMBL" id="TDO37438.1"/>
    </source>
</evidence>
<protein>
    <submittedName>
        <fullName evidence="2">Diguanylate cyclase (GGDEF)-like protein</fullName>
    </submittedName>
</protein>
<organism evidence="2 3">
    <name type="scientific">Paractinoplanes brasiliensis</name>
    <dbReference type="NCBI Taxonomy" id="52695"/>
    <lineage>
        <taxon>Bacteria</taxon>
        <taxon>Bacillati</taxon>
        <taxon>Actinomycetota</taxon>
        <taxon>Actinomycetes</taxon>
        <taxon>Micromonosporales</taxon>
        <taxon>Micromonosporaceae</taxon>
        <taxon>Paractinoplanes</taxon>
    </lineage>
</organism>
<sequence>MLAAGFLCVLAFVKVAFTGTGPIDRRALHLLALTGAIGAGGGSLAPLLAAKPHLNTTHVLLPATCFCLSLAADRQLRAGRLTRPFPRPAMRRLSPMPYAAVLATAGLLLSSAAGHTADLLAVAIGSVTVTLLVATRQLIALRDNARLLDDLDARQRELAHQAGNDALTGLANRTVLAREITEALAGDPSGVSVALIDLDDFKAINDDLGHAVGDELLVAVAGTIRAQLPPGSLVARQGGDEYALLLPGDATRTLAAIASQLRRSVHAGGHELVVESSIGLAPARPGDTTDELLRRADVAMYEAKGLGKGRQVTYTAEMDQRTAPSRVPA</sequence>
<proteinExistence type="predicted"/>
<dbReference type="NCBIfam" id="TIGR00254">
    <property type="entry name" value="GGDEF"/>
    <property type="match status" value="1"/>
</dbReference>
<dbReference type="InterPro" id="IPR000160">
    <property type="entry name" value="GGDEF_dom"/>
</dbReference>
<comment type="caution">
    <text evidence="2">The sequence shown here is derived from an EMBL/GenBank/DDBJ whole genome shotgun (WGS) entry which is preliminary data.</text>
</comment>
<dbReference type="InterPro" id="IPR029787">
    <property type="entry name" value="Nucleotide_cyclase"/>
</dbReference>
<dbReference type="OrthoDB" id="3274485at2"/>
<evidence type="ECO:0000259" key="1">
    <source>
        <dbReference type="PROSITE" id="PS50887"/>
    </source>
</evidence>
<dbReference type="PANTHER" id="PTHR44757:SF2">
    <property type="entry name" value="BIOFILM ARCHITECTURE MAINTENANCE PROTEIN MBAA"/>
    <property type="match status" value="1"/>
</dbReference>
<dbReference type="EMBL" id="SNWR01000001">
    <property type="protein sequence ID" value="TDO37438.1"/>
    <property type="molecule type" value="Genomic_DNA"/>
</dbReference>
<dbReference type="SUPFAM" id="SSF55073">
    <property type="entry name" value="Nucleotide cyclase"/>
    <property type="match status" value="1"/>
</dbReference>
<reference evidence="2 3" key="1">
    <citation type="submission" date="2019-03" db="EMBL/GenBank/DDBJ databases">
        <title>Sequencing the genomes of 1000 actinobacteria strains.</title>
        <authorList>
            <person name="Klenk H.-P."/>
        </authorList>
    </citation>
    <scope>NUCLEOTIDE SEQUENCE [LARGE SCALE GENOMIC DNA]</scope>
    <source>
        <strain evidence="2 3">DSM 43805</strain>
    </source>
</reference>
<dbReference type="Pfam" id="PF00990">
    <property type="entry name" value="GGDEF"/>
    <property type="match status" value="1"/>
</dbReference>